<sequence length="202" mass="22722">MEKLLMKMERDSRINWKVCVSAAKGYLKASFTEKTSTMLKQSEQLIKFNERRYAYKNLLSLYAGTGSKDELYRFRNFFKNSAGFNNSSYLHMISLLMKSDGKDVAEEKGLWEKDEAFVRIVESSGMELNADSFVHLAAGYCVAGQMVKAAETMKKAISISTPEWKPNTKALAACLKCQGVVGSSRRAFQVSHGALSFRTSYL</sequence>
<evidence type="ECO:0000313" key="3">
    <source>
        <dbReference type="Proteomes" id="UP000006729"/>
    </source>
</evidence>
<dbReference type="EMBL" id="CM009302">
    <property type="protein sequence ID" value="PNT08193.1"/>
    <property type="molecule type" value="Genomic_DNA"/>
</dbReference>
<proteinExistence type="inferred from homology"/>
<reference evidence="2 3" key="1">
    <citation type="journal article" date="2006" name="Science">
        <title>The genome of black cottonwood, Populus trichocarpa (Torr. &amp; Gray).</title>
        <authorList>
            <person name="Tuskan G.A."/>
            <person name="Difazio S."/>
            <person name="Jansson S."/>
            <person name="Bohlmann J."/>
            <person name="Grigoriev I."/>
            <person name="Hellsten U."/>
            <person name="Putnam N."/>
            <person name="Ralph S."/>
            <person name="Rombauts S."/>
            <person name="Salamov A."/>
            <person name="Schein J."/>
            <person name="Sterck L."/>
            <person name="Aerts A."/>
            <person name="Bhalerao R.R."/>
            <person name="Bhalerao R.P."/>
            <person name="Blaudez D."/>
            <person name="Boerjan W."/>
            <person name="Brun A."/>
            <person name="Brunner A."/>
            <person name="Busov V."/>
            <person name="Campbell M."/>
            <person name="Carlson J."/>
            <person name="Chalot M."/>
            <person name="Chapman J."/>
            <person name="Chen G.L."/>
            <person name="Cooper D."/>
            <person name="Coutinho P.M."/>
            <person name="Couturier J."/>
            <person name="Covert S."/>
            <person name="Cronk Q."/>
            <person name="Cunningham R."/>
            <person name="Davis J."/>
            <person name="Degroeve S."/>
            <person name="Dejardin A."/>
            <person name="Depamphilis C."/>
            <person name="Detter J."/>
            <person name="Dirks B."/>
            <person name="Dubchak I."/>
            <person name="Duplessis S."/>
            <person name="Ehlting J."/>
            <person name="Ellis B."/>
            <person name="Gendler K."/>
            <person name="Goodstein D."/>
            <person name="Gribskov M."/>
            <person name="Grimwood J."/>
            <person name="Groover A."/>
            <person name="Gunter L."/>
            <person name="Hamberger B."/>
            <person name="Heinze B."/>
            <person name="Helariutta Y."/>
            <person name="Henrissat B."/>
            <person name="Holligan D."/>
            <person name="Holt R."/>
            <person name="Huang W."/>
            <person name="Islam-Faridi N."/>
            <person name="Jones S."/>
            <person name="Jones-Rhoades M."/>
            <person name="Jorgensen R."/>
            <person name="Joshi C."/>
            <person name="Kangasjarvi J."/>
            <person name="Karlsson J."/>
            <person name="Kelleher C."/>
            <person name="Kirkpatrick R."/>
            <person name="Kirst M."/>
            <person name="Kohler A."/>
            <person name="Kalluri U."/>
            <person name="Larimer F."/>
            <person name="Leebens-Mack J."/>
            <person name="Leple J.C."/>
            <person name="Locascio P."/>
            <person name="Lou Y."/>
            <person name="Lucas S."/>
            <person name="Martin F."/>
            <person name="Montanini B."/>
            <person name="Napoli C."/>
            <person name="Nelson D.R."/>
            <person name="Nelson C."/>
            <person name="Nieminen K."/>
            <person name="Nilsson O."/>
            <person name="Pereda V."/>
            <person name="Peter G."/>
            <person name="Philippe R."/>
            <person name="Pilate G."/>
            <person name="Poliakov A."/>
            <person name="Razumovskaya J."/>
            <person name="Richardson P."/>
            <person name="Rinaldi C."/>
            <person name="Ritland K."/>
            <person name="Rouze P."/>
            <person name="Ryaboy D."/>
            <person name="Schmutz J."/>
            <person name="Schrader J."/>
            <person name="Segerman B."/>
            <person name="Shin H."/>
            <person name="Siddiqui A."/>
            <person name="Sterky F."/>
            <person name="Terry A."/>
            <person name="Tsai C.J."/>
            <person name="Uberbacher E."/>
            <person name="Unneberg P."/>
            <person name="Vahala J."/>
            <person name="Wall K."/>
            <person name="Wessler S."/>
            <person name="Yang G."/>
            <person name="Yin T."/>
            <person name="Douglas C."/>
            <person name="Marra M."/>
            <person name="Sandberg G."/>
            <person name="Van de Peer Y."/>
            <person name="Rokhsar D."/>
        </authorList>
    </citation>
    <scope>NUCLEOTIDE SEQUENCE [LARGE SCALE GENOMIC DNA]</scope>
    <source>
        <strain evidence="3">cv. Nisqually</strain>
    </source>
</reference>
<comment type="similarity">
    <text evidence="1">Belongs to the PPR family. P subfamily.</text>
</comment>
<dbReference type="AlphaFoldDB" id="A0A2K1Y585"/>
<name>A0A2K1Y585_POPTR</name>
<evidence type="ECO:0000256" key="1">
    <source>
        <dbReference type="ARBA" id="ARBA00007626"/>
    </source>
</evidence>
<dbReference type="PANTHER" id="PTHR45717:SF10">
    <property type="entry name" value="OS10G0501000 PROTEIN"/>
    <property type="match status" value="1"/>
</dbReference>
<protein>
    <recommendedName>
        <fullName evidence="4">Pentatricopeptide repeat-containing protein</fullName>
    </recommendedName>
</protein>
<dbReference type="Gene3D" id="1.25.40.10">
    <property type="entry name" value="Tetratricopeptide repeat domain"/>
    <property type="match status" value="1"/>
</dbReference>
<dbReference type="PANTHER" id="PTHR45717">
    <property type="entry name" value="OS12G0527900 PROTEIN"/>
    <property type="match status" value="1"/>
</dbReference>
<gene>
    <name evidence="2" type="ORF">POPTR_013G132800</name>
</gene>
<dbReference type="GO" id="GO:0005739">
    <property type="term" value="C:mitochondrion"/>
    <property type="evidence" value="ECO:0000318"/>
    <property type="project" value="GO_Central"/>
</dbReference>
<evidence type="ECO:0000313" key="2">
    <source>
        <dbReference type="EMBL" id="PNT08193.1"/>
    </source>
</evidence>
<dbReference type="Proteomes" id="UP000006729">
    <property type="component" value="Chromosome 13"/>
</dbReference>
<accession>A0A2K1Y585</accession>
<keyword evidence="3" id="KW-1185">Reference proteome</keyword>
<dbReference type="STRING" id="3694.A0A2K1Y585"/>
<evidence type="ECO:0008006" key="4">
    <source>
        <dbReference type="Google" id="ProtNLM"/>
    </source>
</evidence>
<dbReference type="InterPro" id="IPR011990">
    <property type="entry name" value="TPR-like_helical_dom_sf"/>
</dbReference>
<dbReference type="InParanoid" id="A0A2K1Y585"/>
<organism evidence="2 3">
    <name type="scientific">Populus trichocarpa</name>
    <name type="common">Western balsam poplar</name>
    <name type="synonym">Populus balsamifera subsp. trichocarpa</name>
    <dbReference type="NCBI Taxonomy" id="3694"/>
    <lineage>
        <taxon>Eukaryota</taxon>
        <taxon>Viridiplantae</taxon>
        <taxon>Streptophyta</taxon>
        <taxon>Embryophyta</taxon>
        <taxon>Tracheophyta</taxon>
        <taxon>Spermatophyta</taxon>
        <taxon>Magnoliopsida</taxon>
        <taxon>eudicotyledons</taxon>
        <taxon>Gunneridae</taxon>
        <taxon>Pentapetalae</taxon>
        <taxon>rosids</taxon>
        <taxon>fabids</taxon>
        <taxon>Malpighiales</taxon>
        <taxon>Salicaceae</taxon>
        <taxon>Saliceae</taxon>
        <taxon>Populus</taxon>
    </lineage>
</organism>